<dbReference type="Pfam" id="PF14951">
    <property type="entry name" value="DUF4503"/>
    <property type="match status" value="1"/>
</dbReference>
<dbReference type="PANTHER" id="PTHR34347:SF1">
    <property type="entry name" value="DNA REPAIR-SCAFFOLDING PROTEIN"/>
    <property type="match status" value="1"/>
</dbReference>
<organism evidence="2 3">
    <name type="scientific">Stegodyphus mimosarum</name>
    <name type="common">African social velvet spider</name>
    <dbReference type="NCBI Taxonomy" id="407821"/>
    <lineage>
        <taxon>Eukaryota</taxon>
        <taxon>Metazoa</taxon>
        <taxon>Ecdysozoa</taxon>
        <taxon>Arthropoda</taxon>
        <taxon>Chelicerata</taxon>
        <taxon>Arachnida</taxon>
        <taxon>Araneae</taxon>
        <taxon>Araneomorphae</taxon>
        <taxon>Entelegynae</taxon>
        <taxon>Eresoidea</taxon>
        <taxon>Eresidae</taxon>
        <taxon>Stegodyphus</taxon>
    </lineage>
</organism>
<dbReference type="GO" id="GO:0005654">
    <property type="term" value="C:nucleoplasm"/>
    <property type="evidence" value="ECO:0007669"/>
    <property type="project" value="TreeGrafter"/>
</dbReference>
<proteinExistence type="predicted"/>
<dbReference type="OrthoDB" id="1914453at2759"/>
<gene>
    <name evidence="2" type="ORF">X975_16240</name>
</gene>
<dbReference type="AlphaFoldDB" id="A0A087TB51"/>
<dbReference type="InterPro" id="IPR028032">
    <property type="entry name" value="DUF4503"/>
</dbReference>
<accession>A0A087TB51</accession>
<dbReference type="GO" id="GO:0070202">
    <property type="term" value="P:regulation of establishment of protein localization to chromosome"/>
    <property type="evidence" value="ECO:0007669"/>
    <property type="project" value="TreeGrafter"/>
</dbReference>
<reference evidence="2 3" key="1">
    <citation type="submission" date="2013-11" db="EMBL/GenBank/DDBJ databases">
        <title>Genome sequencing of Stegodyphus mimosarum.</title>
        <authorList>
            <person name="Bechsgaard J."/>
        </authorList>
    </citation>
    <scope>NUCLEOTIDE SEQUENCE [LARGE SCALE GENOMIC DNA]</scope>
</reference>
<evidence type="ECO:0000313" key="3">
    <source>
        <dbReference type="Proteomes" id="UP000054359"/>
    </source>
</evidence>
<sequence length="117" mass="13107">MSWLECSFCFKDNLLQDANSVIYCEDCSHIVPKPILNVKMEVVICDQNVPSSILKIQLLPSTVKSLLQISEDVFQPQCSITDVLGKKIGPLCCYIRASEKSGEKKIFHLTEIQSDVS</sequence>
<keyword evidence="3" id="KW-1185">Reference proteome</keyword>
<evidence type="ECO:0000313" key="2">
    <source>
        <dbReference type="EMBL" id="KFM62340.1"/>
    </source>
</evidence>
<protein>
    <recommendedName>
        <fullName evidence="1">DUF4503 domain-containing protein</fullName>
    </recommendedName>
</protein>
<name>A0A087TB51_STEMI</name>
<evidence type="ECO:0000259" key="1">
    <source>
        <dbReference type="Pfam" id="PF14951"/>
    </source>
</evidence>
<dbReference type="PANTHER" id="PTHR34347">
    <property type="entry name" value="DNA REPAIR-SCAFFOLDING PROTEIN SPIDR"/>
    <property type="match status" value="1"/>
</dbReference>
<dbReference type="Proteomes" id="UP000054359">
    <property type="component" value="Unassembled WGS sequence"/>
</dbReference>
<feature type="non-terminal residue" evidence="2">
    <location>
        <position position="117"/>
    </location>
</feature>
<dbReference type="GO" id="GO:0000724">
    <property type="term" value="P:double-strand break repair via homologous recombination"/>
    <property type="evidence" value="ECO:0007669"/>
    <property type="project" value="TreeGrafter"/>
</dbReference>
<dbReference type="InterPro" id="IPR053054">
    <property type="entry name" value="DNA_repair-scaffolding"/>
</dbReference>
<dbReference type="EMBL" id="KK114395">
    <property type="protein sequence ID" value="KFM62340.1"/>
    <property type="molecule type" value="Genomic_DNA"/>
</dbReference>
<dbReference type="GO" id="GO:0000228">
    <property type="term" value="C:nuclear chromosome"/>
    <property type="evidence" value="ECO:0007669"/>
    <property type="project" value="TreeGrafter"/>
</dbReference>
<feature type="domain" description="DUF4503" evidence="1">
    <location>
        <begin position="2"/>
        <end position="101"/>
    </location>
</feature>